<dbReference type="InterPro" id="IPR036457">
    <property type="entry name" value="PPM-type-like_dom_sf"/>
</dbReference>
<evidence type="ECO:0000259" key="2">
    <source>
        <dbReference type="PROSITE" id="PS51746"/>
    </source>
</evidence>
<dbReference type="CDD" id="cd00143">
    <property type="entry name" value="PP2Cc"/>
    <property type="match status" value="1"/>
</dbReference>
<feature type="domain" description="PPM-type phosphatase" evidence="2">
    <location>
        <begin position="81"/>
        <end position="365"/>
    </location>
</feature>
<sequence length="373" mass="40456">MEAATLQNEKPQWDLESSQTSEAKSASITAFPDCLLDGSNASISEVKLGVPSGMDQGSRVKAIDLNQSHASTASSSGGRRDWAETIVACRDVKLKGEDRFTTKREVINGQRVVFCMVADGHNSSDAAEYCKKHILSFIVEACLGHASAHAIQDACVIAFHKVHEHIRTKSAWPTSGLTLAVVAVNEDERFVVCANVGDVESLIVLGKDRKKRSRYSVLTTNHRFDKNKDEVKRVEAVTETRVRPALNFAGKPQGPPRGWPGGLLFGRALGDADCEDAISPDPSLSVMRLDALSGNATIVIGSDGLWNAVEMTRVACHVHQAQKTRQDATRTAQMLVDKACNGDDAYHNSEWGKAKDDTTCAVMIVGPDYYLST</sequence>
<proteinExistence type="predicted"/>
<organism evidence="3">
    <name type="scientific">Chrysotila carterae</name>
    <name type="common">Marine alga</name>
    <name type="synonym">Syracosphaera carterae</name>
    <dbReference type="NCBI Taxonomy" id="13221"/>
    <lineage>
        <taxon>Eukaryota</taxon>
        <taxon>Haptista</taxon>
        <taxon>Haptophyta</taxon>
        <taxon>Prymnesiophyceae</taxon>
        <taxon>Isochrysidales</taxon>
        <taxon>Isochrysidaceae</taxon>
        <taxon>Chrysotila</taxon>
    </lineage>
</organism>
<dbReference type="Pfam" id="PF00481">
    <property type="entry name" value="PP2C"/>
    <property type="match status" value="1"/>
</dbReference>
<feature type="region of interest" description="Disordered" evidence="1">
    <location>
        <begin position="1"/>
        <end position="21"/>
    </location>
</feature>
<dbReference type="SUPFAM" id="SSF81606">
    <property type="entry name" value="PP2C-like"/>
    <property type="match status" value="1"/>
</dbReference>
<protein>
    <recommendedName>
        <fullName evidence="2">PPM-type phosphatase domain-containing protein</fullName>
    </recommendedName>
</protein>
<dbReference type="SMART" id="SM00332">
    <property type="entry name" value="PP2Cc"/>
    <property type="match status" value="1"/>
</dbReference>
<gene>
    <name evidence="3" type="ORF">PCAR00345_LOCUS13745</name>
</gene>
<dbReference type="Gene3D" id="3.60.40.10">
    <property type="entry name" value="PPM-type phosphatase domain"/>
    <property type="match status" value="1"/>
</dbReference>
<reference evidence="3" key="1">
    <citation type="submission" date="2021-01" db="EMBL/GenBank/DDBJ databases">
        <authorList>
            <person name="Corre E."/>
            <person name="Pelletier E."/>
            <person name="Niang G."/>
            <person name="Scheremetjew M."/>
            <person name="Finn R."/>
            <person name="Kale V."/>
            <person name="Holt S."/>
            <person name="Cochrane G."/>
            <person name="Meng A."/>
            <person name="Brown T."/>
            <person name="Cohen L."/>
        </authorList>
    </citation>
    <scope>NUCLEOTIDE SEQUENCE</scope>
    <source>
        <strain evidence="3">CCMP645</strain>
    </source>
</reference>
<dbReference type="InterPro" id="IPR001932">
    <property type="entry name" value="PPM-type_phosphatase-like_dom"/>
</dbReference>
<accession>A0A7S4BC35</accession>
<evidence type="ECO:0000256" key="1">
    <source>
        <dbReference type="SAM" id="MobiDB-lite"/>
    </source>
</evidence>
<dbReference type="PROSITE" id="PS51746">
    <property type="entry name" value="PPM_2"/>
    <property type="match status" value="1"/>
</dbReference>
<name>A0A7S4BC35_CHRCT</name>
<dbReference type="AlphaFoldDB" id="A0A7S4BC35"/>
<dbReference type="EMBL" id="HBIZ01021734">
    <property type="protein sequence ID" value="CAE0761133.1"/>
    <property type="molecule type" value="Transcribed_RNA"/>
</dbReference>
<dbReference type="InterPro" id="IPR015655">
    <property type="entry name" value="PP2C"/>
</dbReference>
<evidence type="ECO:0000313" key="3">
    <source>
        <dbReference type="EMBL" id="CAE0761133.1"/>
    </source>
</evidence>
<dbReference type="PANTHER" id="PTHR47992">
    <property type="entry name" value="PROTEIN PHOSPHATASE"/>
    <property type="match status" value="1"/>
</dbReference>
<dbReference type="GO" id="GO:0004722">
    <property type="term" value="F:protein serine/threonine phosphatase activity"/>
    <property type="evidence" value="ECO:0007669"/>
    <property type="project" value="InterPro"/>
</dbReference>